<comment type="caution">
    <text evidence="2">The sequence shown here is derived from an EMBL/GenBank/DDBJ whole genome shotgun (WGS) entry which is preliminary data.</text>
</comment>
<keyword evidence="1" id="KW-0732">Signal</keyword>
<feature type="signal peptide" evidence="1">
    <location>
        <begin position="1"/>
        <end position="24"/>
    </location>
</feature>
<feature type="chain" id="PRO_5046344072" evidence="1">
    <location>
        <begin position="25"/>
        <end position="413"/>
    </location>
</feature>
<accession>A0ABR7NFT4</accession>
<sequence length="413" mass="46072">MKKLLALLLAAGMVMGTGALTVSAFDEDDYDNLDFFEVKETNETLCPGQDYYFETDWEGSPIDDDFFEYYKVSVSVSSDDDDVSSSAVRRRVEKAEFVKNEETGEYFFHFRASMSFSYLENLDAHIMVLAKDKENTDKRSWYEFDLTIGYSDGEISEVVDDSQYNVDNSNPAIEFDEDLKLCRLDFEDGSYYTLRLSTATKFNFGYTNVANQFIVQANPKASLYFLSFYARPRFANEDVFKFKAPADKKYLYEIKQDNTLVLLSEDNNNGYFGFTTRNLGSYVASDLPLRSASTSEGIYSNAAQVSTPSSSASSAPAGSAAALQGIITRNFSNRFVLVSNGTEYGTIDQAATYSVSVSLEGMDAANLYLYTYDGANNRLIQSPNRPKVGADGRLTFTTNTKGYYVVSSGTLAK</sequence>
<organism evidence="2 3">
    <name type="scientific">Yanshouia hominis</name>
    <dbReference type="NCBI Taxonomy" id="2763673"/>
    <lineage>
        <taxon>Bacteria</taxon>
        <taxon>Bacillati</taxon>
        <taxon>Bacillota</taxon>
        <taxon>Clostridia</taxon>
        <taxon>Eubacteriales</taxon>
        <taxon>Oscillospiraceae</taxon>
        <taxon>Yanshouia</taxon>
    </lineage>
</organism>
<protein>
    <submittedName>
        <fullName evidence="2">Uncharacterized protein</fullName>
    </submittedName>
</protein>
<name>A0ABR7NFT4_9FIRM</name>
<reference evidence="2 3" key="1">
    <citation type="submission" date="2020-08" db="EMBL/GenBank/DDBJ databases">
        <title>Genome public.</title>
        <authorList>
            <person name="Liu C."/>
            <person name="Sun Q."/>
        </authorList>
    </citation>
    <scope>NUCLEOTIDE SEQUENCE [LARGE SCALE GENOMIC DNA]</scope>
    <source>
        <strain evidence="2 3">BX1</strain>
    </source>
</reference>
<evidence type="ECO:0000313" key="2">
    <source>
        <dbReference type="EMBL" id="MBC8575273.1"/>
    </source>
</evidence>
<proteinExistence type="predicted"/>
<keyword evidence="3" id="KW-1185">Reference proteome</keyword>
<evidence type="ECO:0000256" key="1">
    <source>
        <dbReference type="SAM" id="SignalP"/>
    </source>
</evidence>
<evidence type="ECO:0000313" key="3">
    <source>
        <dbReference type="Proteomes" id="UP000658131"/>
    </source>
</evidence>
<dbReference type="RefSeq" id="WP_262398920.1">
    <property type="nucleotide sequence ID" value="NZ_JACRTB010000003.1"/>
</dbReference>
<gene>
    <name evidence="2" type="ORF">H8717_02450</name>
</gene>
<dbReference type="Proteomes" id="UP000658131">
    <property type="component" value="Unassembled WGS sequence"/>
</dbReference>
<dbReference type="EMBL" id="JACRTB010000003">
    <property type="protein sequence ID" value="MBC8575273.1"/>
    <property type="molecule type" value="Genomic_DNA"/>
</dbReference>